<dbReference type="SUPFAM" id="SSF56300">
    <property type="entry name" value="Metallo-dependent phosphatases"/>
    <property type="match status" value="1"/>
</dbReference>
<dbReference type="PANTHER" id="PTHR11575">
    <property type="entry name" value="5'-NUCLEOTIDASE-RELATED"/>
    <property type="match status" value="1"/>
</dbReference>
<dbReference type="InterPro" id="IPR008334">
    <property type="entry name" value="5'-Nucleotdase_C"/>
</dbReference>
<feature type="domain" description="SLH" evidence="3">
    <location>
        <begin position="666"/>
        <end position="734"/>
    </location>
</feature>
<proteinExistence type="inferred from homology"/>
<dbReference type="InterPro" id="IPR004843">
    <property type="entry name" value="Calcineurin-like_PHP"/>
</dbReference>
<evidence type="ECO:0000313" key="4">
    <source>
        <dbReference type="EMBL" id="EMR07940.1"/>
    </source>
</evidence>
<dbReference type="InterPro" id="IPR001119">
    <property type="entry name" value="SLH_dom"/>
</dbReference>
<dbReference type="eggNOG" id="COG0737">
    <property type="taxonomic scope" value="Bacteria"/>
</dbReference>
<dbReference type="InterPro" id="IPR029052">
    <property type="entry name" value="Metallo-depent_PP-like"/>
</dbReference>
<dbReference type="GO" id="GO:0009166">
    <property type="term" value="P:nucleotide catabolic process"/>
    <property type="evidence" value="ECO:0007669"/>
    <property type="project" value="InterPro"/>
</dbReference>
<name>M7P234_9BACL</name>
<dbReference type="GO" id="GO:0000166">
    <property type="term" value="F:nucleotide binding"/>
    <property type="evidence" value="ECO:0007669"/>
    <property type="project" value="UniProtKB-KW"/>
</dbReference>
<dbReference type="GO" id="GO:0016787">
    <property type="term" value="F:hydrolase activity"/>
    <property type="evidence" value="ECO:0007669"/>
    <property type="project" value="UniProtKB-KW"/>
</dbReference>
<comment type="caution">
    <text evidence="4">The sequence shown here is derived from an EMBL/GenBank/DDBJ whole genome shotgun (WGS) entry which is preliminary data.</text>
</comment>
<feature type="chain" id="PRO_5005141198" evidence="2">
    <location>
        <begin position="28"/>
        <end position="738"/>
    </location>
</feature>
<dbReference type="SUPFAM" id="SSF55816">
    <property type="entry name" value="5'-nucleotidase (syn. UDP-sugar hydrolase), C-terminal domain"/>
    <property type="match status" value="1"/>
</dbReference>
<feature type="domain" description="SLH" evidence="3">
    <location>
        <begin position="600"/>
        <end position="662"/>
    </location>
</feature>
<dbReference type="Pfam" id="PF00149">
    <property type="entry name" value="Metallophos"/>
    <property type="match status" value="1"/>
</dbReference>
<evidence type="ECO:0000259" key="3">
    <source>
        <dbReference type="PROSITE" id="PS51272"/>
    </source>
</evidence>
<evidence type="ECO:0000256" key="1">
    <source>
        <dbReference type="ARBA" id="ARBA00022729"/>
    </source>
</evidence>
<dbReference type="PRINTS" id="PR01607">
    <property type="entry name" value="APYRASEFAMLY"/>
</dbReference>
<keyword evidence="5" id="KW-1185">Reference proteome</keyword>
<dbReference type="Proteomes" id="UP000011919">
    <property type="component" value="Unassembled WGS sequence"/>
</dbReference>
<evidence type="ECO:0000256" key="2">
    <source>
        <dbReference type="RuleBase" id="RU362119"/>
    </source>
</evidence>
<dbReference type="RefSeq" id="WP_008296731.1">
    <property type="nucleotide sequence ID" value="NZ_AOFT01000001.1"/>
</dbReference>
<dbReference type="OrthoDB" id="9801679at2"/>
<comment type="similarity">
    <text evidence="2">Belongs to the 5'-nucleotidase family.</text>
</comment>
<dbReference type="Gene3D" id="3.90.780.10">
    <property type="entry name" value="5'-Nucleotidase, C-terminal domain"/>
    <property type="match status" value="1"/>
</dbReference>
<protein>
    <submittedName>
        <fullName evidence="4">Trifunctional nucleotide phosphoesterase protein YfkN</fullName>
    </submittedName>
</protein>
<keyword evidence="2" id="KW-0378">Hydrolase</keyword>
<feature type="signal peptide" evidence="2">
    <location>
        <begin position="1"/>
        <end position="27"/>
    </location>
</feature>
<dbReference type="PROSITE" id="PS51272">
    <property type="entry name" value="SLH"/>
    <property type="match status" value="3"/>
</dbReference>
<dbReference type="InterPro" id="IPR036907">
    <property type="entry name" value="5'-Nucleotdase_C_sf"/>
</dbReference>
<dbReference type="STRING" id="1235279.C772_00269"/>
<keyword evidence="2" id="KW-0547">Nucleotide-binding</keyword>
<organism evidence="4 5">
    <name type="scientific">Bhargavaea cecembensis DSE10</name>
    <dbReference type="NCBI Taxonomy" id="1235279"/>
    <lineage>
        <taxon>Bacteria</taxon>
        <taxon>Bacillati</taxon>
        <taxon>Bacillota</taxon>
        <taxon>Bacilli</taxon>
        <taxon>Bacillales</taxon>
        <taxon>Caryophanaceae</taxon>
        <taxon>Bhargavaea</taxon>
    </lineage>
</organism>
<evidence type="ECO:0000313" key="5">
    <source>
        <dbReference type="Proteomes" id="UP000011919"/>
    </source>
</evidence>
<gene>
    <name evidence="4" type="primary">yfkN_3</name>
    <name evidence="4" type="ORF">C772_00269</name>
</gene>
<feature type="domain" description="SLH" evidence="3">
    <location>
        <begin position="534"/>
        <end position="597"/>
    </location>
</feature>
<dbReference type="Pfam" id="PF00395">
    <property type="entry name" value="SLH"/>
    <property type="match status" value="3"/>
</dbReference>
<dbReference type="eggNOG" id="COG3858">
    <property type="taxonomic scope" value="Bacteria"/>
</dbReference>
<dbReference type="PATRIC" id="fig|1235279.3.peg.279"/>
<dbReference type="EMBL" id="AOFT01000001">
    <property type="protein sequence ID" value="EMR07940.1"/>
    <property type="molecule type" value="Genomic_DNA"/>
</dbReference>
<dbReference type="AlphaFoldDB" id="M7P234"/>
<keyword evidence="1 2" id="KW-0732">Signal</keyword>
<reference evidence="4 5" key="1">
    <citation type="journal article" date="2013" name="Genome Announc.">
        <title>Draft Genome Sequence of Bhargavaea cecembensis Strain DSE10T, Isolated from a Deep-Sea Sediment Sample Collected at a Depth of 5,904 m from the Chagos-Laccadive Ridge System in the Indian Ocean.</title>
        <authorList>
            <person name="Shivaji S."/>
            <person name="Ara S."/>
            <person name="Begum Z."/>
            <person name="Ruth M."/>
            <person name="Singh A."/>
            <person name="Kumar Pinnaka A."/>
        </authorList>
    </citation>
    <scope>NUCLEOTIDE SEQUENCE [LARGE SCALE GENOMIC DNA]</scope>
    <source>
        <strain evidence="4 5">DSE10</strain>
    </source>
</reference>
<dbReference type="PANTHER" id="PTHR11575:SF24">
    <property type="entry name" value="5'-NUCLEOTIDASE"/>
    <property type="match status" value="1"/>
</dbReference>
<dbReference type="InterPro" id="IPR006179">
    <property type="entry name" value="5_nucleotidase/apyrase"/>
</dbReference>
<sequence length="738" mass="81579">MNGRWIKATAMAALTLALMSTQHPVHAETAEENFELTLMYTSNTHSNLEEAPKRAALVNQIRGEKENTLLLDAGDVFSGTLYFNKFTGQADLAMMNYMKYDAMTFGNYELDKRASKEDYQILSEFIQGAEFPVVSANTVLSKEEKLSGLQNDSYTPEYEAGEVYNGIIKDISGEKVGIFGLTSEKTPSFADVGDIEITDYIETAREAVTAFEEQGVNKIIALTHIGDEDQPRVQNDLKFVQELAEAVEGIDVIVEGHSNLEVSEPKVVEAGEEPTLIVQAGTLGDRYGNVLGQLDIKFDEAGKAVIYGGESHHLDYSEVQADPGAEELLAPYQAEVKGESEESIGVTVKESLNKNRLGSLVTDSMVDAAQKVNPDVAMAVTNARGIRAFIQEGEITHGGVLKALPLEDKLAIMELKGSEIIKVLEKSGAFQRFSPSRSYLEISGLRFSYSESSLEANVFVRKGKVYRPIDPDETYLVATNSFIAKGGEGYQVFADAYKEGRVTETDASVDYLMFIDYLKEHGTYASYFRSTSSGRFPFTDVDPENEFTPYIKENYISGLIKGTTPTTYSPNKTLSRTQAVSMFVRVLNLQTKDYKDDYKVPSFKDLGNMADATMGEIAAAEEAGIVIGSNGNFMPNEPVKRGQLALMMKRLYEYVMETEFEGDLDALPFKDMSGLDDETLDAIAFLYEYGIADGSPDGSENGTIFRPSDKTSRAQAAKLYFNFDTLIIEETSRRYHNQ</sequence>
<dbReference type="Pfam" id="PF02872">
    <property type="entry name" value="5_nucleotid_C"/>
    <property type="match status" value="1"/>
</dbReference>
<accession>M7P234</accession>
<dbReference type="Gene3D" id="3.60.21.10">
    <property type="match status" value="1"/>
</dbReference>